<dbReference type="EMBL" id="KB445569">
    <property type="protein sequence ID" value="EMD97579.1"/>
    <property type="molecule type" value="Genomic_DNA"/>
</dbReference>
<dbReference type="InterPro" id="IPR015943">
    <property type="entry name" value="WD40/YVTN_repeat-like_dom_sf"/>
</dbReference>
<evidence type="ECO:0000256" key="2">
    <source>
        <dbReference type="ARBA" id="ARBA00022737"/>
    </source>
</evidence>
<dbReference type="Pfam" id="PF00400">
    <property type="entry name" value="WD40"/>
    <property type="match status" value="2"/>
</dbReference>
<evidence type="ECO:0000256" key="3">
    <source>
        <dbReference type="PROSITE-ProRule" id="PRU00221"/>
    </source>
</evidence>
<dbReference type="Proteomes" id="UP000016936">
    <property type="component" value="Unassembled WGS sequence"/>
</dbReference>
<evidence type="ECO:0000313" key="5">
    <source>
        <dbReference type="EMBL" id="EMD96398.1"/>
    </source>
</evidence>
<dbReference type="Pfam" id="PF24883">
    <property type="entry name" value="NPHP3_N"/>
    <property type="match status" value="1"/>
</dbReference>
<proteinExistence type="predicted"/>
<evidence type="ECO:0000313" key="7">
    <source>
        <dbReference type="Proteomes" id="UP000016936"/>
    </source>
</evidence>
<feature type="domain" description="NACHT" evidence="4">
    <location>
        <begin position="197"/>
        <end position="346"/>
    </location>
</feature>
<dbReference type="EMBL" id="KB445569">
    <property type="protein sequence ID" value="EMD96398.1"/>
    <property type="molecule type" value="Genomic_DNA"/>
</dbReference>
<gene>
    <name evidence="5" type="ORF">COCHEDRAFT_1122606</name>
    <name evidence="6" type="ORF">COCHEDRAFT_1164660</name>
</gene>
<dbReference type="InterPro" id="IPR036322">
    <property type="entry name" value="WD40_repeat_dom_sf"/>
</dbReference>
<keyword evidence="7" id="KW-1185">Reference proteome</keyword>
<reference evidence="5" key="2">
    <citation type="submission" date="2012-06" db="EMBL/GenBank/DDBJ databases">
        <title>Comparative genome structure, secondary metabolite and effector coding capacity across Cochliobolus pathogens.</title>
        <authorList>
            <consortium name="US DOE Joint Genome Institute (JGI-PGF)"/>
            <person name="Condon B.J."/>
            <person name="Leng Y."/>
            <person name="Wu D."/>
            <person name="Bushley K.E."/>
            <person name="Ohm R.A."/>
            <person name="Otillar R."/>
            <person name="Martin J."/>
            <person name="Schackwitz W."/>
            <person name="Grimwood J."/>
            <person name="MohdZainudin N."/>
            <person name="Xue C."/>
            <person name="Wang R."/>
            <person name="Dhillon B."/>
            <person name="Tu Z.J."/>
            <person name="Steffenson B.J."/>
            <person name="Salamov A."/>
            <person name="Sun H."/>
            <person name="Lowry S."/>
            <person name="LaButti K."/>
            <person name="Han J."/>
            <person name="Copeland A."/>
            <person name="Lindquist E."/>
            <person name="Lucas S."/>
            <person name="Barry K."/>
            <person name="Schmutz J."/>
            <person name="Baker S."/>
            <person name="Grigoriev I.V."/>
            <person name="Zhong S."/>
            <person name="Turgeon B.G."/>
        </authorList>
    </citation>
    <scope>NUCLEOTIDE SEQUENCE</scope>
    <source>
        <strain evidence="5">C5</strain>
    </source>
</reference>
<dbReference type="InterPro" id="IPR027417">
    <property type="entry name" value="P-loop_NTPase"/>
</dbReference>
<evidence type="ECO:0000256" key="1">
    <source>
        <dbReference type="ARBA" id="ARBA00022574"/>
    </source>
</evidence>
<evidence type="ECO:0000313" key="6">
    <source>
        <dbReference type="EMBL" id="EMD97579.1"/>
    </source>
</evidence>
<evidence type="ECO:0000259" key="4">
    <source>
        <dbReference type="PROSITE" id="PS50837"/>
    </source>
</evidence>
<reference evidence="7" key="3">
    <citation type="journal article" date="2013" name="PLoS Genet.">
        <title>Comparative genome structure, secondary metabolite, and effector coding capacity across Cochliobolus pathogens.</title>
        <authorList>
            <person name="Condon B.J."/>
            <person name="Leng Y."/>
            <person name="Wu D."/>
            <person name="Bushley K.E."/>
            <person name="Ohm R.A."/>
            <person name="Otillar R."/>
            <person name="Martin J."/>
            <person name="Schackwitz W."/>
            <person name="Grimwood J."/>
            <person name="MohdZainudin N."/>
            <person name="Xue C."/>
            <person name="Wang R."/>
            <person name="Manning V.A."/>
            <person name="Dhillon B."/>
            <person name="Tu Z.J."/>
            <person name="Steffenson B.J."/>
            <person name="Salamov A."/>
            <person name="Sun H."/>
            <person name="Lowry S."/>
            <person name="LaButti K."/>
            <person name="Han J."/>
            <person name="Copeland A."/>
            <person name="Lindquist E."/>
            <person name="Barry K."/>
            <person name="Schmutz J."/>
            <person name="Baker S.E."/>
            <person name="Ciuffetti L.M."/>
            <person name="Grigoriev I.V."/>
            <person name="Zhong S."/>
            <person name="Turgeon B.G."/>
        </authorList>
    </citation>
    <scope>NUCLEOTIDE SEQUENCE [LARGE SCALE GENOMIC DNA]</scope>
    <source>
        <strain evidence="7">C5 / ATCC 48332 / race O</strain>
    </source>
</reference>
<dbReference type="PANTHER" id="PTHR10039">
    <property type="entry name" value="AMELOGENIN"/>
    <property type="match status" value="1"/>
</dbReference>
<dbReference type="AlphaFoldDB" id="M2V9N6"/>
<protein>
    <recommendedName>
        <fullName evidence="4">NACHT domain-containing protein</fullName>
    </recommendedName>
</protein>
<feature type="repeat" description="WD" evidence="3">
    <location>
        <begin position="783"/>
        <end position="824"/>
    </location>
</feature>
<dbReference type="InterPro" id="IPR019775">
    <property type="entry name" value="WD40_repeat_CS"/>
</dbReference>
<dbReference type="eggNOG" id="KOG0266">
    <property type="taxonomic scope" value="Eukaryota"/>
</dbReference>
<dbReference type="PROSITE" id="PS50294">
    <property type="entry name" value="WD_REPEATS_REGION"/>
    <property type="match status" value="2"/>
</dbReference>
<keyword evidence="2" id="KW-0677">Repeat</keyword>
<dbReference type="SUPFAM" id="SSF52540">
    <property type="entry name" value="P-loop containing nucleoside triphosphate hydrolases"/>
    <property type="match status" value="1"/>
</dbReference>
<dbReference type="PROSITE" id="PS50837">
    <property type="entry name" value="NACHT"/>
    <property type="match status" value="1"/>
</dbReference>
<accession>M2V9N6</accession>
<dbReference type="InterPro" id="IPR056884">
    <property type="entry name" value="NPHP3-like_N"/>
</dbReference>
<dbReference type="HOGENOM" id="CLU_000288_6_16_1"/>
<keyword evidence="1 3" id="KW-0853">WD repeat</keyword>
<dbReference type="SMART" id="SM00320">
    <property type="entry name" value="WD40"/>
    <property type="match status" value="2"/>
</dbReference>
<dbReference type="InterPro" id="IPR001680">
    <property type="entry name" value="WD40_rpt"/>
</dbReference>
<dbReference type="CDD" id="cd00200">
    <property type="entry name" value="WD40"/>
    <property type="match status" value="1"/>
</dbReference>
<dbReference type="OrthoDB" id="5424155at2759"/>
<dbReference type="Gene3D" id="3.40.50.300">
    <property type="entry name" value="P-loop containing nucleotide triphosphate hydrolases"/>
    <property type="match status" value="1"/>
</dbReference>
<feature type="repeat" description="WD" evidence="3">
    <location>
        <begin position="741"/>
        <end position="782"/>
    </location>
</feature>
<dbReference type="PROSITE" id="PS50082">
    <property type="entry name" value="WD_REPEATS_2"/>
    <property type="match status" value="2"/>
</dbReference>
<dbReference type="SUPFAM" id="SSF50978">
    <property type="entry name" value="WD40 repeat-like"/>
    <property type="match status" value="1"/>
</dbReference>
<dbReference type="STRING" id="701091.M2V9N6"/>
<sequence length="877" mass="97773">MDGLSGAASVIAVIDISAKIASLCVQYSMAVKDAKGDIERVQRKVSDINHVLKKIKQLLDSQDKTRLSAPQGLLDSLEQCLNELESLGVKLEPGKTRKTISRFGLRALKWPFTSKEVDKIVLNLERYEQTFGLALQIDQTAVVFSIDQKLDLAKLPVAIGASFNSHNEEHNARCLPNTRTELLDEITTWANNKDGKSIFWLSGMAGTGKSTIARTVAQSFASRGQLGASFFFKKGEGERGNASRFFATIATDLVVHEPGMLPGIRKTLDEDSTISHKALKDQFEKLILEPLLGIKQARSQALARVVVIDALDECEQEADIRAILQLLARTKDIRLVPLRIVVTSRPELHIRLGFKEMPNGTYQDLILHEVLRSTIEHDIRLFLEHKFAMIRKERKLASDWPAKQQILALVELAVPLFIYAATVCRYVGSKGSNPMAFLNKVLQYQKATFSQLDQTYLPVLDQLLSEQEEDEKETWLQAFREVVGSIVVLESPLSAISLARLLQVPQEEIQCRLDPLHSVLSVPNNKDAPIRLLHLSFREFLLDPKKQGESPFWVDEKMTHQKLASRCLELMSGSGGLHQDMCGLPGPGVLRSEVDEQTVATRLPPDLQYACRYWVDHLKQSGQGIVDGDATHLFLRKHLLHWLEAMSLIRELSTCINLLDSLQTLTSAHTILVSSFLHDAKRFVLRFRSVLIDAPLQTYYSALVFAPEKSVIRRTFIGQVPEKVEMLSKKDVDWDACRSTLEGHSAYVTAVAFSPDGQLVASASWDKTVRLWEAATGTCRSTLEGHSAYVAAVAFSPDGQLVASASWDKTVRLWEAATGTCRSTLKGFSEYITFINFSPNGQVLHTNQGDIPLPQASVSTSLLRPTQQSSYILVQNQ</sequence>
<organism evidence="5 7">
    <name type="scientific">Cochliobolus heterostrophus (strain C5 / ATCC 48332 / race O)</name>
    <name type="common">Southern corn leaf blight fungus</name>
    <name type="synonym">Bipolaris maydis</name>
    <dbReference type="NCBI Taxonomy" id="701091"/>
    <lineage>
        <taxon>Eukaryota</taxon>
        <taxon>Fungi</taxon>
        <taxon>Dikarya</taxon>
        <taxon>Ascomycota</taxon>
        <taxon>Pezizomycotina</taxon>
        <taxon>Dothideomycetes</taxon>
        <taxon>Pleosporomycetidae</taxon>
        <taxon>Pleosporales</taxon>
        <taxon>Pleosporineae</taxon>
        <taxon>Pleosporaceae</taxon>
        <taxon>Bipolaris</taxon>
    </lineage>
</organism>
<dbReference type="PROSITE" id="PS00678">
    <property type="entry name" value="WD_REPEATS_1"/>
    <property type="match status" value="2"/>
</dbReference>
<dbReference type="InterPro" id="IPR007111">
    <property type="entry name" value="NACHT_NTPase"/>
</dbReference>
<dbReference type="Gene3D" id="2.130.10.10">
    <property type="entry name" value="YVTN repeat-like/Quinoprotein amine dehydrogenase"/>
    <property type="match status" value="1"/>
</dbReference>
<dbReference type="PANTHER" id="PTHR10039:SF17">
    <property type="entry name" value="FUNGAL STAND N-TERMINAL GOODBYE DOMAIN-CONTAINING PROTEIN-RELATED"/>
    <property type="match status" value="1"/>
</dbReference>
<dbReference type="OMA" id="NINARIF"/>
<name>M2V9N6_COCH5</name>
<reference evidence="5 7" key="1">
    <citation type="journal article" date="2012" name="PLoS Pathog.">
        <title>Diverse lifestyles and strategies of plant pathogenesis encoded in the genomes of eighteen Dothideomycetes fungi.</title>
        <authorList>
            <person name="Ohm R.A."/>
            <person name="Feau N."/>
            <person name="Henrissat B."/>
            <person name="Schoch C.L."/>
            <person name="Horwitz B.A."/>
            <person name="Barry K.W."/>
            <person name="Condon B.J."/>
            <person name="Copeland A.C."/>
            <person name="Dhillon B."/>
            <person name="Glaser F."/>
            <person name="Hesse C.N."/>
            <person name="Kosti I."/>
            <person name="LaButti K."/>
            <person name="Lindquist E.A."/>
            <person name="Lucas S."/>
            <person name="Salamov A.A."/>
            <person name="Bradshaw R.E."/>
            <person name="Ciuffetti L."/>
            <person name="Hamelin R.C."/>
            <person name="Kema G.H.J."/>
            <person name="Lawrence C."/>
            <person name="Scott J.A."/>
            <person name="Spatafora J.W."/>
            <person name="Turgeon B.G."/>
            <person name="de Wit P.J.G.M."/>
            <person name="Zhong S."/>
            <person name="Goodwin S.B."/>
            <person name="Grigoriev I.V."/>
        </authorList>
    </citation>
    <scope>NUCLEOTIDE SEQUENCE [LARGE SCALE GENOMIC DNA]</scope>
    <source>
        <strain evidence="5">C5</strain>
        <strain evidence="7">C5 / ATCC 48332 / race O</strain>
    </source>
</reference>